<evidence type="ECO:0000256" key="4">
    <source>
        <dbReference type="ARBA" id="ARBA00023136"/>
    </source>
</evidence>
<dbReference type="AlphaFoldDB" id="A0A8D1YAC4"/>
<evidence type="ECO:0000256" key="5">
    <source>
        <dbReference type="SAM" id="MobiDB-lite"/>
    </source>
</evidence>
<keyword evidence="4 6" id="KW-0472">Membrane</keyword>
<dbReference type="GO" id="GO:0071944">
    <property type="term" value="C:cell periphery"/>
    <property type="evidence" value="ECO:0007669"/>
    <property type="project" value="UniProtKB-ARBA"/>
</dbReference>
<name>A0A8D1YAC4_PIG</name>
<evidence type="ECO:0000256" key="2">
    <source>
        <dbReference type="ARBA" id="ARBA00022692"/>
    </source>
</evidence>
<evidence type="ECO:0000256" key="3">
    <source>
        <dbReference type="ARBA" id="ARBA00022989"/>
    </source>
</evidence>
<dbReference type="GO" id="GO:0016020">
    <property type="term" value="C:membrane"/>
    <property type="evidence" value="ECO:0007669"/>
    <property type="project" value="UniProtKB-SubCell"/>
</dbReference>
<reference evidence="7" key="1">
    <citation type="submission" date="2025-08" db="UniProtKB">
        <authorList>
            <consortium name="Ensembl"/>
        </authorList>
    </citation>
    <scope>IDENTIFICATION</scope>
</reference>
<organism evidence="7 8">
    <name type="scientific">Sus scrofa</name>
    <name type="common">Pig</name>
    <dbReference type="NCBI Taxonomy" id="9823"/>
    <lineage>
        <taxon>Eukaryota</taxon>
        <taxon>Metazoa</taxon>
        <taxon>Chordata</taxon>
        <taxon>Craniata</taxon>
        <taxon>Vertebrata</taxon>
        <taxon>Euteleostomi</taxon>
        <taxon>Mammalia</taxon>
        <taxon>Eutheria</taxon>
        <taxon>Laurasiatheria</taxon>
        <taxon>Artiodactyla</taxon>
        <taxon>Suina</taxon>
        <taxon>Suidae</taxon>
        <taxon>Sus</taxon>
    </lineage>
</organism>
<evidence type="ECO:0000256" key="6">
    <source>
        <dbReference type="SAM" id="Phobius"/>
    </source>
</evidence>
<dbReference type="InterPro" id="IPR051694">
    <property type="entry name" value="Immunoregulatory_rcpt-like"/>
</dbReference>
<evidence type="ECO:0000313" key="7">
    <source>
        <dbReference type="Ensembl" id="ENSSSCP00065018273.1"/>
    </source>
</evidence>
<dbReference type="PANTHER" id="PTHR15549:SF26">
    <property type="entry name" value="AXIAL BUDDING PATTERN PROTEIN 2-RELATED"/>
    <property type="match status" value="1"/>
</dbReference>
<sequence length="155" mass="16558">MDNFIFSYVFLAQTTTLGSTTTAATTTATTAGLGTSENQRHSGSWPLSTEATVGIAGAVLVIAIVGLILCLWWKKRKGLQTKARTPARGSFQNLEEKYENIGNKVQQTNPKLDQNNDGILYASLTLHNLPSPAAPPCPPAHGGPQEETVYSALKT</sequence>
<evidence type="ECO:0000313" key="8">
    <source>
        <dbReference type="Proteomes" id="UP000694725"/>
    </source>
</evidence>
<feature type="region of interest" description="Disordered" evidence="5">
    <location>
        <begin position="131"/>
        <end position="155"/>
    </location>
</feature>
<dbReference type="Ensembl" id="ENSSSCT00065043028.1">
    <property type="protein sequence ID" value="ENSSSCP00065018273.1"/>
    <property type="gene ID" value="ENSSSCG00065031788.1"/>
</dbReference>
<keyword evidence="2 6" id="KW-0812">Transmembrane</keyword>
<accession>A0A8D1YAC4</accession>
<keyword evidence="3 6" id="KW-1133">Transmembrane helix</keyword>
<evidence type="ECO:0000256" key="1">
    <source>
        <dbReference type="ARBA" id="ARBA00004167"/>
    </source>
</evidence>
<feature type="compositionally biased region" description="Pro residues" evidence="5">
    <location>
        <begin position="132"/>
        <end position="141"/>
    </location>
</feature>
<comment type="subcellular location">
    <subcellularLocation>
        <location evidence="1">Membrane</location>
        <topology evidence="1">Single-pass membrane protein</topology>
    </subcellularLocation>
</comment>
<protein>
    <submittedName>
        <fullName evidence="7">Uncharacterized protein</fullName>
    </submittedName>
</protein>
<feature type="transmembrane region" description="Helical" evidence="6">
    <location>
        <begin position="51"/>
        <end position="73"/>
    </location>
</feature>
<proteinExistence type="predicted"/>
<dbReference type="PANTHER" id="PTHR15549">
    <property type="entry name" value="PAIRED IMMUNOGLOBULIN-LIKE TYPE 2 RECEPTOR"/>
    <property type="match status" value="1"/>
</dbReference>
<dbReference type="Proteomes" id="UP000694725">
    <property type="component" value="Unplaced"/>
</dbReference>